<dbReference type="EMBL" id="NPHW01005878">
    <property type="protein sequence ID" value="OXV06320.1"/>
    <property type="molecule type" value="Genomic_DNA"/>
</dbReference>
<dbReference type="PANTHER" id="PTHR45626">
    <property type="entry name" value="TRANSCRIPTION TERMINATION FACTOR 2-RELATED"/>
    <property type="match status" value="1"/>
</dbReference>
<dbReference type="PROSITE" id="PS51192">
    <property type="entry name" value="HELICASE_ATP_BIND_1"/>
    <property type="match status" value="1"/>
</dbReference>
<dbReference type="PANTHER" id="PTHR45626:SF14">
    <property type="entry name" value="ATP-DEPENDENT DNA HELICASE (EUROFUNG)"/>
    <property type="match status" value="1"/>
</dbReference>
<dbReference type="GO" id="GO:0006281">
    <property type="term" value="P:DNA repair"/>
    <property type="evidence" value="ECO:0007669"/>
    <property type="project" value="TreeGrafter"/>
</dbReference>
<dbReference type="OrthoDB" id="423559at2759"/>
<proteinExistence type="predicted"/>
<evidence type="ECO:0000256" key="1">
    <source>
        <dbReference type="ARBA" id="ARBA00022741"/>
    </source>
</evidence>
<protein>
    <recommendedName>
        <fullName evidence="5">Helicase ATP-binding domain-containing protein</fullName>
    </recommendedName>
</protein>
<accession>A0A232LQ88</accession>
<feature type="non-terminal residue" evidence="6">
    <location>
        <position position="437"/>
    </location>
</feature>
<dbReference type="InterPro" id="IPR000330">
    <property type="entry name" value="SNF2_N"/>
</dbReference>
<evidence type="ECO:0000256" key="2">
    <source>
        <dbReference type="ARBA" id="ARBA00022801"/>
    </source>
</evidence>
<feature type="compositionally biased region" description="Acidic residues" evidence="4">
    <location>
        <begin position="380"/>
        <end position="389"/>
    </location>
</feature>
<feature type="region of interest" description="Disordered" evidence="4">
    <location>
        <begin position="265"/>
        <end position="286"/>
    </location>
</feature>
<gene>
    <name evidence="6" type="ORF">Egran_05912</name>
</gene>
<keyword evidence="3" id="KW-0067">ATP-binding</keyword>
<dbReference type="Pfam" id="PF00176">
    <property type="entry name" value="SNF2-rel_dom"/>
    <property type="match status" value="1"/>
</dbReference>
<dbReference type="GO" id="GO:0016787">
    <property type="term" value="F:hydrolase activity"/>
    <property type="evidence" value="ECO:0007669"/>
    <property type="project" value="UniProtKB-KW"/>
</dbReference>
<dbReference type="SUPFAM" id="SSF52540">
    <property type="entry name" value="P-loop containing nucleoside triphosphate hydrolases"/>
    <property type="match status" value="2"/>
</dbReference>
<dbReference type="InterPro" id="IPR014001">
    <property type="entry name" value="Helicase_ATP-bd"/>
</dbReference>
<feature type="non-terminal residue" evidence="6">
    <location>
        <position position="1"/>
    </location>
</feature>
<dbReference type="GO" id="GO:0005634">
    <property type="term" value="C:nucleus"/>
    <property type="evidence" value="ECO:0007669"/>
    <property type="project" value="TreeGrafter"/>
</dbReference>
<feature type="compositionally biased region" description="Polar residues" evidence="4">
    <location>
        <begin position="274"/>
        <end position="286"/>
    </location>
</feature>
<dbReference type="CDD" id="cd18008">
    <property type="entry name" value="DEXDc_SHPRH-like"/>
    <property type="match status" value="1"/>
</dbReference>
<name>A0A232LQ88_9EURO</name>
<feature type="compositionally biased region" description="Basic residues" evidence="4">
    <location>
        <begin position="340"/>
        <end position="352"/>
    </location>
</feature>
<comment type="caution">
    <text evidence="6">The sequence shown here is derived from an EMBL/GenBank/DDBJ whole genome shotgun (WGS) entry which is preliminary data.</text>
</comment>
<feature type="region of interest" description="Disordered" evidence="4">
    <location>
        <begin position="340"/>
        <end position="437"/>
    </location>
</feature>
<dbReference type="GO" id="GO:0005524">
    <property type="term" value="F:ATP binding"/>
    <property type="evidence" value="ECO:0007669"/>
    <property type="project" value="UniProtKB-KW"/>
</dbReference>
<dbReference type="AlphaFoldDB" id="A0A232LQ88"/>
<feature type="compositionally biased region" description="Acidic residues" evidence="4">
    <location>
        <begin position="425"/>
        <end position="437"/>
    </location>
</feature>
<feature type="domain" description="Helicase ATP-binding" evidence="5">
    <location>
        <begin position="1"/>
        <end position="129"/>
    </location>
</feature>
<evidence type="ECO:0000313" key="6">
    <source>
        <dbReference type="EMBL" id="OXV06320.1"/>
    </source>
</evidence>
<dbReference type="InterPro" id="IPR038718">
    <property type="entry name" value="SNF2-like_sf"/>
</dbReference>
<evidence type="ECO:0000313" key="7">
    <source>
        <dbReference type="Proteomes" id="UP000243515"/>
    </source>
</evidence>
<dbReference type="Gene3D" id="3.40.50.10810">
    <property type="entry name" value="Tandem AAA-ATPase domain"/>
    <property type="match status" value="1"/>
</dbReference>
<dbReference type="InterPro" id="IPR050628">
    <property type="entry name" value="SNF2_RAD54_helicase_TF"/>
</dbReference>
<keyword evidence="1" id="KW-0547">Nucleotide-binding</keyword>
<evidence type="ECO:0000256" key="4">
    <source>
        <dbReference type="SAM" id="MobiDB-lite"/>
    </source>
</evidence>
<reference evidence="6 7" key="1">
    <citation type="journal article" date="2015" name="Environ. Microbiol.">
        <title>Metagenome sequence of Elaphomyces granulatus from sporocarp tissue reveals Ascomycota ectomycorrhizal fingerprints of genome expansion and a Proteobacteria-rich microbiome.</title>
        <authorList>
            <person name="Quandt C.A."/>
            <person name="Kohler A."/>
            <person name="Hesse C.N."/>
            <person name="Sharpton T.J."/>
            <person name="Martin F."/>
            <person name="Spatafora J.W."/>
        </authorList>
    </citation>
    <scope>NUCLEOTIDE SEQUENCE [LARGE SCALE GENOMIC DNA]</scope>
    <source>
        <strain evidence="6 7">OSC145934</strain>
    </source>
</reference>
<keyword evidence="2" id="KW-0378">Hydrolase</keyword>
<dbReference type="Proteomes" id="UP000243515">
    <property type="component" value="Unassembled WGS sequence"/>
</dbReference>
<dbReference type="InterPro" id="IPR027417">
    <property type="entry name" value="P-loop_NTPase"/>
</dbReference>
<evidence type="ECO:0000256" key="3">
    <source>
        <dbReference type="ARBA" id="ARBA00022840"/>
    </source>
</evidence>
<dbReference type="GO" id="GO:0008094">
    <property type="term" value="F:ATP-dependent activity, acting on DNA"/>
    <property type="evidence" value="ECO:0007669"/>
    <property type="project" value="TreeGrafter"/>
</dbReference>
<evidence type="ECO:0000259" key="5">
    <source>
        <dbReference type="PROSITE" id="PS51192"/>
    </source>
</evidence>
<keyword evidence="7" id="KW-1185">Reference proteome</keyword>
<sequence length="437" mass="48944">TLVVAPLALIKQWESEIETKVEDSHWLSVCVYHGAGRSKLADDLKEYDVVITTYGTLSSEHAASNKDGCFSVHWYRVILDEAHTIKNRNAKATQAACALNAEFRWCLTGTPLQNNLDELQSLIAFLRIRPYNDLEAWRDQITRPMNNGRGGLAVKRLQVYLKAFMKRRTKDVLKLSDDLKPGEAGDKERGGKTSNGFQITKREVIKVEAEFTPAELTFYQRLEKRTDSRLAQIMGGSHVNYASALVLLLRLRQACNHPDLVGSDLPEDRDVLLGNNTTGSQSKGAKQNDINNVADLFGGLSVMSKNCDICQVEWTPTESKSGKSRCHECESSLDVDAIKRQQKKHKKKKRSKKVDSSPPVHRDENARQTRSQRNRRIIEDSDDDEEDGEWVVPKNQRSAPNSEKAGGSEDENAEGGGESLNSGDSETDEDGEENERK</sequence>
<organism evidence="6 7">
    <name type="scientific">Elaphomyces granulatus</name>
    <dbReference type="NCBI Taxonomy" id="519963"/>
    <lineage>
        <taxon>Eukaryota</taxon>
        <taxon>Fungi</taxon>
        <taxon>Dikarya</taxon>
        <taxon>Ascomycota</taxon>
        <taxon>Pezizomycotina</taxon>
        <taxon>Eurotiomycetes</taxon>
        <taxon>Eurotiomycetidae</taxon>
        <taxon>Eurotiales</taxon>
        <taxon>Elaphomycetaceae</taxon>
        <taxon>Elaphomyces</taxon>
    </lineage>
</organism>